<dbReference type="RefSeq" id="XP_628745.1">
    <property type="nucleotide sequence ID" value="XM_628743.1"/>
</dbReference>
<name>Q54AP5_DICDI</name>
<organism evidence="2 3">
    <name type="scientific">Dictyostelium discoideum</name>
    <name type="common">Social amoeba</name>
    <dbReference type="NCBI Taxonomy" id="44689"/>
    <lineage>
        <taxon>Eukaryota</taxon>
        <taxon>Amoebozoa</taxon>
        <taxon>Evosea</taxon>
        <taxon>Eumycetozoa</taxon>
        <taxon>Dictyostelia</taxon>
        <taxon>Dictyosteliales</taxon>
        <taxon>Dictyosteliaceae</taxon>
        <taxon>Dictyostelium</taxon>
    </lineage>
</organism>
<dbReference type="PaxDb" id="44689-DDB0215143"/>
<accession>Q54AP5</accession>
<keyword evidence="3" id="KW-1185">Reference proteome</keyword>
<feature type="compositionally biased region" description="Polar residues" evidence="1">
    <location>
        <begin position="319"/>
        <end position="330"/>
    </location>
</feature>
<protein>
    <submittedName>
        <fullName evidence="2">Uncharacterized protein</fullName>
    </submittedName>
</protein>
<feature type="compositionally biased region" description="Polar residues" evidence="1">
    <location>
        <begin position="280"/>
        <end position="294"/>
    </location>
</feature>
<dbReference type="EMBL" id="AAFI02000246">
    <property type="protein sequence ID" value="EAL60332.1"/>
    <property type="molecule type" value="Genomic_DNA"/>
</dbReference>
<dbReference type="GeneID" id="3385409"/>
<dbReference type="InParanoid" id="Q54AP5"/>
<evidence type="ECO:0000313" key="3">
    <source>
        <dbReference type="Proteomes" id="UP000002195"/>
    </source>
</evidence>
<dbReference type="Proteomes" id="UP000002195">
    <property type="component" value="Unassembled WGS sequence"/>
</dbReference>
<dbReference type="KEGG" id="ddi:DDB_G0294302"/>
<sequence length="330" mass="36705">NEINGGSNQQQLNNHTTPPSSPNITTPITSAAITNTIKKSLGKIKTDDTDHQLLHGSFSSGCKVCTTNQGILYGIEEEKENLMFKFIGSSPNKPAGSTFANTSSREDVQVMCIKRYGIIVSKDIGSTIYQLARSNNTETETVLDDLIETGKFDEELSRLVSCVTDGINVRVRLFMKLYNKKIQHELATSANAVYNNSIGWNEFKLAVQQEISIGEQYNLQKLKKMLVISFNVQGNQSLVTLTSDIGRNETDATNKFYSVLDSYVPVKEVRINQIQNYRFNNSNSQGRAGGSNNQDESDGQYLSNGFNNGSRFNNGQRFDNNSRFSGNPRF</sequence>
<feature type="compositionally biased region" description="Low complexity" evidence="1">
    <location>
        <begin position="13"/>
        <end position="27"/>
    </location>
</feature>
<proteinExistence type="predicted"/>
<feature type="compositionally biased region" description="Polar residues" evidence="1">
    <location>
        <begin position="1"/>
        <end position="12"/>
    </location>
</feature>
<gene>
    <name evidence="2" type="ORF">DDB_G0294302</name>
</gene>
<reference evidence="2 3" key="1">
    <citation type="journal article" date="2005" name="Nature">
        <title>The genome of the social amoeba Dictyostelium discoideum.</title>
        <authorList>
            <consortium name="The Dictyostelium discoideum Sequencing Consortium"/>
            <person name="Eichinger L."/>
            <person name="Pachebat J.A."/>
            <person name="Glockner G."/>
            <person name="Rajandream M.A."/>
            <person name="Sucgang R."/>
            <person name="Berriman M."/>
            <person name="Song J."/>
            <person name="Olsen R."/>
            <person name="Szafranski K."/>
            <person name="Xu Q."/>
            <person name="Tunggal B."/>
            <person name="Kummerfeld S."/>
            <person name="Madera M."/>
            <person name="Konfortov B.A."/>
            <person name="Rivero F."/>
            <person name="Bankier A.T."/>
            <person name="Lehmann R."/>
            <person name="Hamlin N."/>
            <person name="Davies R."/>
            <person name="Gaudet P."/>
            <person name="Fey P."/>
            <person name="Pilcher K."/>
            <person name="Chen G."/>
            <person name="Saunders D."/>
            <person name="Sodergren E."/>
            <person name="Davis P."/>
            <person name="Kerhornou A."/>
            <person name="Nie X."/>
            <person name="Hall N."/>
            <person name="Anjard C."/>
            <person name="Hemphill L."/>
            <person name="Bason N."/>
            <person name="Farbrother P."/>
            <person name="Desany B."/>
            <person name="Just E."/>
            <person name="Morio T."/>
            <person name="Rost R."/>
            <person name="Churcher C."/>
            <person name="Cooper J."/>
            <person name="Haydock S."/>
            <person name="van Driessche N."/>
            <person name="Cronin A."/>
            <person name="Goodhead I."/>
            <person name="Muzny D."/>
            <person name="Mourier T."/>
            <person name="Pain A."/>
            <person name="Lu M."/>
            <person name="Harper D."/>
            <person name="Lindsay R."/>
            <person name="Hauser H."/>
            <person name="James K."/>
            <person name="Quiles M."/>
            <person name="Madan Babu M."/>
            <person name="Saito T."/>
            <person name="Buchrieser C."/>
            <person name="Wardroper A."/>
            <person name="Felder M."/>
            <person name="Thangavelu M."/>
            <person name="Johnson D."/>
            <person name="Knights A."/>
            <person name="Loulseged H."/>
            <person name="Mungall K."/>
            <person name="Oliver K."/>
            <person name="Price C."/>
            <person name="Quail M.A."/>
            <person name="Urushihara H."/>
            <person name="Hernandez J."/>
            <person name="Rabbinowitsch E."/>
            <person name="Steffen D."/>
            <person name="Sanders M."/>
            <person name="Ma J."/>
            <person name="Kohara Y."/>
            <person name="Sharp S."/>
            <person name="Simmonds M."/>
            <person name="Spiegler S."/>
            <person name="Tivey A."/>
            <person name="Sugano S."/>
            <person name="White B."/>
            <person name="Walker D."/>
            <person name="Woodward J."/>
            <person name="Winckler T."/>
            <person name="Tanaka Y."/>
            <person name="Shaulsky G."/>
            <person name="Schleicher M."/>
            <person name="Weinstock G."/>
            <person name="Rosenthal A."/>
            <person name="Cox E.C."/>
            <person name="Chisholm R.L."/>
            <person name="Gibbs R."/>
            <person name="Loomis W.F."/>
            <person name="Platzer M."/>
            <person name="Kay R.R."/>
            <person name="Williams J."/>
            <person name="Dear P.H."/>
            <person name="Noegel A.A."/>
            <person name="Barrell B."/>
            <person name="Kuspa A."/>
        </authorList>
    </citation>
    <scope>NUCLEOTIDE SEQUENCE [LARGE SCALE GENOMIC DNA]</scope>
    <source>
        <strain evidence="2 3">AX4</strain>
    </source>
</reference>
<feature type="region of interest" description="Disordered" evidence="1">
    <location>
        <begin position="280"/>
        <end position="330"/>
    </location>
</feature>
<dbReference type="AlphaFoldDB" id="Q54AP5"/>
<comment type="caution">
    <text evidence="2">The sequence shown here is derived from an EMBL/GenBank/DDBJ whole genome shotgun (WGS) entry which is preliminary data.</text>
</comment>
<feature type="compositionally biased region" description="Low complexity" evidence="1">
    <location>
        <begin position="303"/>
        <end position="318"/>
    </location>
</feature>
<feature type="non-terminal residue" evidence="2">
    <location>
        <position position="1"/>
    </location>
</feature>
<dbReference type="HOGENOM" id="CLU_843578_0_0_1"/>
<evidence type="ECO:0000256" key="1">
    <source>
        <dbReference type="SAM" id="MobiDB-lite"/>
    </source>
</evidence>
<dbReference type="VEuPathDB" id="AmoebaDB:DDB_G0294302"/>
<feature type="region of interest" description="Disordered" evidence="1">
    <location>
        <begin position="1"/>
        <end position="27"/>
    </location>
</feature>
<dbReference type="dictyBase" id="DDB_G0294302"/>
<evidence type="ECO:0000313" key="2">
    <source>
        <dbReference type="EMBL" id="EAL60332.1"/>
    </source>
</evidence>